<sequence>MKWFKSLQVKYLLIVFLAMAIIPISIPIISLVVYVPATYIEGTTKNHPYTSYKELEEEWHKEATTLSEENENEVKTRLQELHNKYTDSQIFWVDKFGVTRDNFGYNGSLPQKWTSSYTVQFMKESIDSDPYTVVAFFNEDSTNGFMVIKVDRQLLDPPIQRLSNHYGTITLVVIALILVFFVILSWLFFRSIHKRLLRLSNAMQMKDNQNIPKSITITRDDEIGQLEESFNQMIHELKLSNQREQEQEILRKDLIANLSHDLRTPLTTIRAQLTHIKDEVKSKKGNEALEAINYKIDYVSTLIDNLLSYTLLSAKKYPYHPVKIELNRFVRKIVAQWYPLFEKQQVEIDLVTNPNFVEWNVDPLWLERILDNLLQNVIRHASEGKYVQIAIENHHTVTIQDKGKGYTSKSNNQGAGIGLTIVDLMIQEMQLEWSIEKNEIGTKVTITTNIK</sequence>
<keyword evidence="18" id="KW-1185">Reference proteome</keyword>
<evidence type="ECO:0000259" key="16">
    <source>
        <dbReference type="PROSITE" id="PS50885"/>
    </source>
</evidence>
<dbReference type="PANTHER" id="PTHR45528">
    <property type="entry name" value="SENSOR HISTIDINE KINASE CPXA"/>
    <property type="match status" value="1"/>
</dbReference>
<evidence type="ECO:0000313" key="18">
    <source>
        <dbReference type="Proteomes" id="UP000181936"/>
    </source>
</evidence>
<evidence type="ECO:0000256" key="1">
    <source>
        <dbReference type="ARBA" id="ARBA00000085"/>
    </source>
</evidence>
<keyword evidence="5" id="KW-0597">Phosphoprotein</keyword>
<keyword evidence="6" id="KW-0808">Transferase</keyword>
<dbReference type="Gene3D" id="3.30.565.10">
    <property type="entry name" value="Histidine kinase-like ATPase, C-terminal domain"/>
    <property type="match status" value="1"/>
</dbReference>
<feature type="domain" description="HAMP" evidence="16">
    <location>
        <begin position="190"/>
        <end position="242"/>
    </location>
</feature>
<dbReference type="EMBL" id="CP016020">
    <property type="protein sequence ID" value="APH03536.1"/>
    <property type="molecule type" value="Genomic_DNA"/>
</dbReference>
<comment type="catalytic activity">
    <reaction evidence="1">
        <text>ATP + protein L-histidine = ADP + protein N-phospho-L-histidine.</text>
        <dbReference type="EC" id="2.7.13.3"/>
    </reaction>
</comment>
<dbReference type="Pfam" id="PF02518">
    <property type="entry name" value="HATPase_c"/>
    <property type="match status" value="1"/>
</dbReference>
<dbReference type="InterPro" id="IPR005467">
    <property type="entry name" value="His_kinase_dom"/>
</dbReference>
<comment type="subcellular location">
    <subcellularLocation>
        <location evidence="2">Cell membrane</location>
        <topology evidence="2">Multi-pass membrane protein</topology>
    </subcellularLocation>
</comment>
<dbReference type="GO" id="GO:0005886">
    <property type="term" value="C:plasma membrane"/>
    <property type="evidence" value="ECO:0007669"/>
    <property type="project" value="UniProtKB-SubCell"/>
</dbReference>
<keyword evidence="4" id="KW-1003">Cell membrane</keyword>
<organism evidence="17 18">
    <name type="scientific">Bacillus weihaiensis</name>
    <dbReference type="NCBI Taxonomy" id="1547283"/>
    <lineage>
        <taxon>Bacteria</taxon>
        <taxon>Bacillati</taxon>
        <taxon>Bacillota</taxon>
        <taxon>Bacilli</taxon>
        <taxon>Bacillales</taxon>
        <taxon>Bacillaceae</taxon>
        <taxon>Bacillus</taxon>
    </lineage>
</organism>
<dbReference type="AlphaFoldDB" id="A0A1L3MMH5"/>
<dbReference type="SMART" id="SM00388">
    <property type="entry name" value="HisKA"/>
    <property type="match status" value="1"/>
</dbReference>
<dbReference type="Proteomes" id="UP000181936">
    <property type="component" value="Chromosome"/>
</dbReference>
<evidence type="ECO:0000256" key="2">
    <source>
        <dbReference type="ARBA" id="ARBA00004651"/>
    </source>
</evidence>
<evidence type="ECO:0000256" key="9">
    <source>
        <dbReference type="ARBA" id="ARBA00022777"/>
    </source>
</evidence>
<dbReference type="PANTHER" id="PTHR45528:SF1">
    <property type="entry name" value="SENSOR HISTIDINE KINASE CPXA"/>
    <property type="match status" value="1"/>
</dbReference>
<dbReference type="PROSITE" id="PS50885">
    <property type="entry name" value="HAMP"/>
    <property type="match status" value="1"/>
</dbReference>
<evidence type="ECO:0000259" key="15">
    <source>
        <dbReference type="PROSITE" id="PS50109"/>
    </source>
</evidence>
<evidence type="ECO:0000256" key="7">
    <source>
        <dbReference type="ARBA" id="ARBA00022692"/>
    </source>
</evidence>
<evidence type="ECO:0000256" key="8">
    <source>
        <dbReference type="ARBA" id="ARBA00022741"/>
    </source>
</evidence>
<proteinExistence type="predicted"/>
<dbReference type="SUPFAM" id="SSF158472">
    <property type="entry name" value="HAMP domain-like"/>
    <property type="match status" value="1"/>
</dbReference>
<accession>A0A1L3MMH5</accession>
<dbReference type="SMART" id="SM00304">
    <property type="entry name" value="HAMP"/>
    <property type="match status" value="1"/>
</dbReference>
<evidence type="ECO:0000256" key="12">
    <source>
        <dbReference type="ARBA" id="ARBA00023012"/>
    </source>
</evidence>
<protein>
    <recommendedName>
        <fullName evidence="3">histidine kinase</fullName>
        <ecNumber evidence="3">2.7.13.3</ecNumber>
    </recommendedName>
</protein>
<evidence type="ECO:0000256" key="6">
    <source>
        <dbReference type="ARBA" id="ARBA00022679"/>
    </source>
</evidence>
<dbReference type="SUPFAM" id="SSF55874">
    <property type="entry name" value="ATPase domain of HSP90 chaperone/DNA topoisomerase II/histidine kinase"/>
    <property type="match status" value="1"/>
</dbReference>
<dbReference type="EC" id="2.7.13.3" evidence="3"/>
<feature type="domain" description="Histidine kinase" evidence="15">
    <location>
        <begin position="257"/>
        <end position="451"/>
    </location>
</feature>
<dbReference type="InterPro" id="IPR003661">
    <property type="entry name" value="HisK_dim/P_dom"/>
</dbReference>
<dbReference type="OrthoDB" id="14660at2"/>
<dbReference type="InterPro" id="IPR036890">
    <property type="entry name" value="HATPase_C_sf"/>
</dbReference>
<feature type="transmembrane region" description="Helical" evidence="14">
    <location>
        <begin position="12"/>
        <end position="35"/>
    </location>
</feature>
<dbReference type="InterPro" id="IPR003594">
    <property type="entry name" value="HATPase_dom"/>
</dbReference>
<name>A0A1L3MMH5_9BACI</name>
<keyword evidence="12" id="KW-0902">Two-component regulatory system</keyword>
<dbReference type="KEGG" id="bwh:A9C19_01525"/>
<dbReference type="InterPro" id="IPR036097">
    <property type="entry name" value="HisK_dim/P_sf"/>
</dbReference>
<reference evidence="17 18" key="1">
    <citation type="journal article" date="2016" name="Sci. Rep.">
        <title>Complete genome sequence and transcriptomic analysis of a novel marine strain Bacillus weihaiensis reveals the mechanism of brown algae degradation.</title>
        <authorList>
            <person name="Zhu Y."/>
            <person name="Chen P."/>
            <person name="Bao Y."/>
            <person name="Men Y."/>
            <person name="Zeng Y."/>
            <person name="Yang J."/>
            <person name="Sun J."/>
            <person name="Sun Y."/>
        </authorList>
    </citation>
    <scope>NUCLEOTIDE SEQUENCE [LARGE SCALE GENOMIC DNA]</scope>
    <source>
        <strain evidence="17 18">Alg07</strain>
    </source>
</reference>
<evidence type="ECO:0000256" key="5">
    <source>
        <dbReference type="ARBA" id="ARBA00022553"/>
    </source>
</evidence>
<dbReference type="InterPro" id="IPR050398">
    <property type="entry name" value="HssS/ArlS-like"/>
</dbReference>
<dbReference type="CDD" id="cd00082">
    <property type="entry name" value="HisKA"/>
    <property type="match status" value="1"/>
</dbReference>
<dbReference type="SUPFAM" id="SSF47384">
    <property type="entry name" value="Homodimeric domain of signal transducing histidine kinase"/>
    <property type="match status" value="1"/>
</dbReference>
<dbReference type="Pfam" id="PF00672">
    <property type="entry name" value="HAMP"/>
    <property type="match status" value="1"/>
</dbReference>
<evidence type="ECO:0000256" key="4">
    <source>
        <dbReference type="ARBA" id="ARBA00022475"/>
    </source>
</evidence>
<dbReference type="Gene3D" id="1.10.287.130">
    <property type="match status" value="1"/>
</dbReference>
<evidence type="ECO:0000256" key="13">
    <source>
        <dbReference type="ARBA" id="ARBA00023136"/>
    </source>
</evidence>
<evidence type="ECO:0000256" key="3">
    <source>
        <dbReference type="ARBA" id="ARBA00012438"/>
    </source>
</evidence>
<keyword evidence="9" id="KW-0418">Kinase</keyword>
<dbReference type="CDD" id="cd06225">
    <property type="entry name" value="HAMP"/>
    <property type="match status" value="1"/>
</dbReference>
<keyword evidence="10" id="KW-0067">ATP-binding</keyword>
<evidence type="ECO:0000256" key="11">
    <source>
        <dbReference type="ARBA" id="ARBA00022989"/>
    </source>
</evidence>
<dbReference type="InterPro" id="IPR003660">
    <property type="entry name" value="HAMP_dom"/>
</dbReference>
<gene>
    <name evidence="17" type="ORF">A9C19_01525</name>
</gene>
<keyword evidence="8" id="KW-0547">Nucleotide-binding</keyword>
<evidence type="ECO:0000256" key="10">
    <source>
        <dbReference type="ARBA" id="ARBA00022840"/>
    </source>
</evidence>
<dbReference type="Pfam" id="PF00512">
    <property type="entry name" value="HisKA"/>
    <property type="match status" value="1"/>
</dbReference>
<keyword evidence="7 14" id="KW-0812">Transmembrane</keyword>
<dbReference type="PROSITE" id="PS50109">
    <property type="entry name" value="HIS_KIN"/>
    <property type="match status" value="1"/>
</dbReference>
<evidence type="ECO:0000256" key="14">
    <source>
        <dbReference type="SAM" id="Phobius"/>
    </source>
</evidence>
<dbReference type="Gene3D" id="6.10.340.10">
    <property type="match status" value="1"/>
</dbReference>
<dbReference type="STRING" id="1547283.A9C19_01525"/>
<dbReference type="GO" id="GO:0000155">
    <property type="term" value="F:phosphorelay sensor kinase activity"/>
    <property type="evidence" value="ECO:0007669"/>
    <property type="project" value="InterPro"/>
</dbReference>
<evidence type="ECO:0000313" key="17">
    <source>
        <dbReference type="EMBL" id="APH03536.1"/>
    </source>
</evidence>
<dbReference type="SMART" id="SM00387">
    <property type="entry name" value="HATPase_c"/>
    <property type="match status" value="1"/>
</dbReference>
<keyword evidence="11 14" id="KW-1133">Transmembrane helix</keyword>
<keyword evidence="13 14" id="KW-0472">Membrane</keyword>
<feature type="transmembrane region" description="Helical" evidence="14">
    <location>
        <begin position="166"/>
        <end position="189"/>
    </location>
</feature>
<dbReference type="GO" id="GO:0005524">
    <property type="term" value="F:ATP binding"/>
    <property type="evidence" value="ECO:0007669"/>
    <property type="project" value="UniProtKB-KW"/>
</dbReference>
<dbReference type="RefSeq" id="WP_072578326.1">
    <property type="nucleotide sequence ID" value="NZ_CP016020.1"/>
</dbReference>